<reference evidence="1 2" key="1">
    <citation type="submission" date="2020-07" db="EMBL/GenBank/DDBJ databases">
        <title>Genomic Encyclopedia of Archaeal and Bacterial Type Strains, Phase II (KMG-II): from individual species to whole genera.</title>
        <authorList>
            <person name="Goeker M."/>
        </authorList>
    </citation>
    <scope>NUCLEOTIDE SEQUENCE [LARGE SCALE GENOMIC DNA]</scope>
    <source>
        <strain evidence="1 2">DSM 21226</strain>
    </source>
</reference>
<dbReference type="InterPro" id="IPR036412">
    <property type="entry name" value="HAD-like_sf"/>
</dbReference>
<dbReference type="AlphaFoldDB" id="A0A7Y9U4G2"/>
<dbReference type="EC" id="3.1.3.18" evidence="1"/>
<comment type="caution">
    <text evidence="1">The sequence shown here is derived from an EMBL/GenBank/DDBJ whole genome shotgun (WGS) entry which is preliminary data.</text>
</comment>
<dbReference type="InterPro" id="IPR023198">
    <property type="entry name" value="PGP-like_dom2"/>
</dbReference>
<dbReference type="Pfam" id="PF13419">
    <property type="entry name" value="HAD_2"/>
    <property type="match status" value="1"/>
</dbReference>
<dbReference type="NCBIfam" id="TIGR01549">
    <property type="entry name" value="HAD-SF-IA-v1"/>
    <property type="match status" value="1"/>
</dbReference>
<keyword evidence="2" id="KW-1185">Reference proteome</keyword>
<evidence type="ECO:0000313" key="1">
    <source>
        <dbReference type="EMBL" id="NYG31903.1"/>
    </source>
</evidence>
<dbReference type="SFLD" id="SFLDS00003">
    <property type="entry name" value="Haloacid_Dehalogenase"/>
    <property type="match status" value="1"/>
</dbReference>
<keyword evidence="1" id="KW-0378">Hydrolase</keyword>
<dbReference type="InterPro" id="IPR006439">
    <property type="entry name" value="HAD-SF_hydro_IA"/>
</dbReference>
<proteinExistence type="predicted"/>
<dbReference type="PANTHER" id="PTHR43434:SF24">
    <property type="entry name" value="HYDROLASE-RELATED"/>
    <property type="match status" value="1"/>
</dbReference>
<dbReference type="EMBL" id="JACCFH010000001">
    <property type="protein sequence ID" value="NYG31903.1"/>
    <property type="molecule type" value="Genomic_DNA"/>
</dbReference>
<dbReference type="RefSeq" id="WP_179632851.1">
    <property type="nucleotide sequence ID" value="NZ_CAXYYM010000150.1"/>
</dbReference>
<name>A0A7Y9U4G2_9BURK</name>
<protein>
    <submittedName>
        <fullName evidence="1">Phosphoglycolate phosphatase</fullName>
        <ecNumber evidence="1">3.1.3.18</ecNumber>
    </submittedName>
</protein>
<gene>
    <name evidence="1" type="ORF">BDD16_000889</name>
</gene>
<dbReference type="NCBIfam" id="TIGR01509">
    <property type="entry name" value="HAD-SF-IA-v3"/>
    <property type="match status" value="1"/>
</dbReference>
<dbReference type="InterPro" id="IPR023214">
    <property type="entry name" value="HAD_sf"/>
</dbReference>
<dbReference type="GO" id="GO:0006281">
    <property type="term" value="P:DNA repair"/>
    <property type="evidence" value="ECO:0007669"/>
    <property type="project" value="TreeGrafter"/>
</dbReference>
<dbReference type="Gene3D" id="1.10.150.240">
    <property type="entry name" value="Putative phosphatase, domain 2"/>
    <property type="match status" value="1"/>
</dbReference>
<dbReference type="InterPro" id="IPR050155">
    <property type="entry name" value="HAD-like_hydrolase_sf"/>
</dbReference>
<dbReference type="GO" id="GO:0005829">
    <property type="term" value="C:cytosol"/>
    <property type="evidence" value="ECO:0007669"/>
    <property type="project" value="TreeGrafter"/>
</dbReference>
<accession>A0A7Y9U4G2</accession>
<dbReference type="SFLD" id="SFLDG01135">
    <property type="entry name" value="C1.5.6:_HAD__Beta-PGM__Phospha"/>
    <property type="match status" value="1"/>
</dbReference>
<dbReference type="SUPFAM" id="SSF56784">
    <property type="entry name" value="HAD-like"/>
    <property type="match status" value="1"/>
</dbReference>
<dbReference type="Gene3D" id="3.40.50.1000">
    <property type="entry name" value="HAD superfamily/HAD-like"/>
    <property type="match status" value="1"/>
</dbReference>
<dbReference type="InterPro" id="IPR041492">
    <property type="entry name" value="HAD_2"/>
</dbReference>
<sequence>MTDTTAFRPRQYDLIVFDWDGTLYDSTALIVRAIQAACRDLGVAVPSDEAASYVIGLGLQDALMHAVPGLSPDRYPELGRRYRQHYFKDHEDVTLFSGVPDLLADLRQRQHWLAVATGKNRQGLNDALRLSGLAPLFDATRTADETRSKPHPQMLHELMREFGVEPERTLMIGDTTHDLQLAANAGAHSVAVTYGAHEHAPLRELGPRHVAHSVAELRAWLGTHA</sequence>
<dbReference type="PANTHER" id="PTHR43434">
    <property type="entry name" value="PHOSPHOGLYCOLATE PHOSPHATASE"/>
    <property type="match status" value="1"/>
</dbReference>
<dbReference type="Proteomes" id="UP000518288">
    <property type="component" value="Unassembled WGS sequence"/>
</dbReference>
<dbReference type="GO" id="GO:0008967">
    <property type="term" value="F:phosphoglycolate phosphatase activity"/>
    <property type="evidence" value="ECO:0007669"/>
    <property type="project" value="UniProtKB-EC"/>
</dbReference>
<evidence type="ECO:0000313" key="2">
    <source>
        <dbReference type="Proteomes" id="UP000518288"/>
    </source>
</evidence>
<organism evidence="1 2">
    <name type="scientific">Sphaerotilus montanus</name>
    <dbReference type="NCBI Taxonomy" id="522889"/>
    <lineage>
        <taxon>Bacteria</taxon>
        <taxon>Pseudomonadati</taxon>
        <taxon>Pseudomonadota</taxon>
        <taxon>Betaproteobacteria</taxon>
        <taxon>Burkholderiales</taxon>
        <taxon>Sphaerotilaceae</taxon>
        <taxon>Sphaerotilus</taxon>
    </lineage>
</organism>
<dbReference type="SFLD" id="SFLDG01129">
    <property type="entry name" value="C1.5:_HAD__Beta-PGM__Phosphata"/>
    <property type="match status" value="1"/>
</dbReference>